<accession>A0A482XBC1</accession>
<evidence type="ECO:0000256" key="1">
    <source>
        <dbReference type="PROSITE-ProRule" id="PRU00042"/>
    </source>
</evidence>
<reference evidence="3 4" key="1">
    <citation type="journal article" date="2017" name="Gigascience">
        <title>Genome sequence of the small brown planthopper, Laodelphax striatellus.</title>
        <authorList>
            <person name="Zhu J."/>
            <person name="Jiang F."/>
            <person name="Wang X."/>
            <person name="Yang P."/>
            <person name="Bao Y."/>
            <person name="Zhao W."/>
            <person name="Wang W."/>
            <person name="Lu H."/>
            <person name="Wang Q."/>
            <person name="Cui N."/>
            <person name="Li J."/>
            <person name="Chen X."/>
            <person name="Luo L."/>
            <person name="Yu J."/>
            <person name="Kang L."/>
            <person name="Cui F."/>
        </authorList>
    </citation>
    <scope>NUCLEOTIDE SEQUENCE [LARGE SCALE GENOMIC DNA]</scope>
    <source>
        <strain evidence="3">Lst14</strain>
    </source>
</reference>
<comment type="caution">
    <text evidence="3">The sequence shown here is derived from an EMBL/GenBank/DDBJ whole genome shotgun (WGS) entry which is preliminary data.</text>
</comment>
<dbReference type="AlphaFoldDB" id="A0A482XBC1"/>
<dbReference type="SUPFAM" id="SSF57667">
    <property type="entry name" value="beta-beta-alpha zinc fingers"/>
    <property type="match status" value="1"/>
</dbReference>
<dbReference type="InterPro" id="IPR036236">
    <property type="entry name" value="Znf_C2H2_sf"/>
</dbReference>
<dbReference type="PROSITE" id="PS00028">
    <property type="entry name" value="ZINC_FINGER_C2H2_1"/>
    <property type="match status" value="1"/>
</dbReference>
<organism evidence="3 4">
    <name type="scientific">Laodelphax striatellus</name>
    <name type="common">Small brown planthopper</name>
    <name type="synonym">Delphax striatella</name>
    <dbReference type="NCBI Taxonomy" id="195883"/>
    <lineage>
        <taxon>Eukaryota</taxon>
        <taxon>Metazoa</taxon>
        <taxon>Ecdysozoa</taxon>
        <taxon>Arthropoda</taxon>
        <taxon>Hexapoda</taxon>
        <taxon>Insecta</taxon>
        <taxon>Pterygota</taxon>
        <taxon>Neoptera</taxon>
        <taxon>Paraneoptera</taxon>
        <taxon>Hemiptera</taxon>
        <taxon>Auchenorrhyncha</taxon>
        <taxon>Fulgoroidea</taxon>
        <taxon>Delphacidae</taxon>
        <taxon>Criomorphinae</taxon>
        <taxon>Laodelphax</taxon>
    </lineage>
</organism>
<feature type="domain" description="C2H2-type" evidence="2">
    <location>
        <begin position="41"/>
        <end position="64"/>
    </location>
</feature>
<dbReference type="InterPro" id="IPR013087">
    <property type="entry name" value="Znf_C2H2_type"/>
</dbReference>
<evidence type="ECO:0000259" key="2">
    <source>
        <dbReference type="PROSITE" id="PS50157"/>
    </source>
</evidence>
<dbReference type="STRING" id="195883.A0A482XBC1"/>
<keyword evidence="1" id="KW-0479">Metal-binding</keyword>
<keyword evidence="4" id="KW-1185">Reference proteome</keyword>
<proteinExistence type="predicted"/>
<dbReference type="Pfam" id="PF00096">
    <property type="entry name" value="zf-C2H2"/>
    <property type="match status" value="1"/>
</dbReference>
<dbReference type="InParanoid" id="A0A482XBC1"/>
<dbReference type="Proteomes" id="UP000291343">
    <property type="component" value="Unassembled WGS sequence"/>
</dbReference>
<name>A0A482XBC1_LAOST</name>
<gene>
    <name evidence="3" type="ORF">LSTR_LSTR008118</name>
</gene>
<dbReference type="Gene3D" id="3.30.160.60">
    <property type="entry name" value="Classic Zinc Finger"/>
    <property type="match status" value="1"/>
</dbReference>
<dbReference type="EMBL" id="QKKF02013559">
    <property type="protein sequence ID" value="RZF42989.1"/>
    <property type="molecule type" value="Genomic_DNA"/>
</dbReference>
<evidence type="ECO:0000313" key="3">
    <source>
        <dbReference type="EMBL" id="RZF42989.1"/>
    </source>
</evidence>
<keyword evidence="1" id="KW-0863">Zinc-finger</keyword>
<sequence>MFPSTQTSKVKVNQDPMKGCNRRFTEYSSLCKHHSSHSKSNECEICGKVFTRVATLAIHKQTAHNLFEAEQGTEFHVSNLAGLDSKKVKNVLSTVLSSLEKDDSSFVTLQSTVDQLTDGIDDQNQIFILTEDNLDETLQVMCPSRQFQIEIAGSRSRSRHNPSRLYSKAVCPRSNCYLIPVSTQRCQMTLADRLTDYPKNSQM</sequence>
<dbReference type="GO" id="GO:0008270">
    <property type="term" value="F:zinc ion binding"/>
    <property type="evidence" value="ECO:0007669"/>
    <property type="project" value="UniProtKB-KW"/>
</dbReference>
<evidence type="ECO:0000313" key="4">
    <source>
        <dbReference type="Proteomes" id="UP000291343"/>
    </source>
</evidence>
<protein>
    <recommendedName>
        <fullName evidence="2">C2H2-type domain-containing protein</fullName>
    </recommendedName>
</protein>
<dbReference type="PROSITE" id="PS50157">
    <property type="entry name" value="ZINC_FINGER_C2H2_2"/>
    <property type="match status" value="1"/>
</dbReference>
<dbReference type="SMART" id="SM00355">
    <property type="entry name" value="ZnF_C2H2"/>
    <property type="match status" value="2"/>
</dbReference>
<keyword evidence="1" id="KW-0862">Zinc</keyword>